<evidence type="ECO:0000313" key="2">
    <source>
        <dbReference type="EMBL" id="RAL06794.1"/>
    </source>
</evidence>
<keyword evidence="3" id="KW-1185">Reference proteome</keyword>
<proteinExistence type="predicted"/>
<dbReference type="STRING" id="1450537.A0A395HKK6"/>
<feature type="region of interest" description="Disordered" evidence="1">
    <location>
        <begin position="205"/>
        <end position="237"/>
    </location>
</feature>
<dbReference type="Gene3D" id="3.30.710.10">
    <property type="entry name" value="Potassium Channel Kv1.1, Chain A"/>
    <property type="match status" value="1"/>
</dbReference>
<evidence type="ECO:0008006" key="4">
    <source>
        <dbReference type="Google" id="ProtNLM"/>
    </source>
</evidence>
<name>A0A395HKK6_ASPHC</name>
<reference evidence="2 3" key="1">
    <citation type="submission" date="2018-02" db="EMBL/GenBank/DDBJ databases">
        <title>The genomes of Aspergillus section Nigri reveals drivers in fungal speciation.</title>
        <authorList>
            <consortium name="DOE Joint Genome Institute"/>
            <person name="Vesth T.C."/>
            <person name="Nybo J."/>
            <person name="Theobald S."/>
            <person name="Brandl J."/>
            <person name="Frisvad J.C."/>
            <person name="Nielsen K.F."/>
            <person name="Lyhne E.K."/>
            <person name="Kogle M.E."/>
            <person name="Kuo A."/>
            <person name="Riley R."/>
            <person name="Clum A."/>
            <person name="Nolan M."/>
            <person name="Lipzen A."/>
            <person name="Salamov A."/>
            <person name="Henrissat B."/>
            <person name="Wiebenga A."/>
            <person name="De vries R.P."/>
            <person name="Grigoriev I.V."/>
            <person name="Mortensen U.H."/>
            <person name="Andersen M.R."/>
            <person name="Baker S.E."/>
        </authorList>
    </citation>
    <scope>NUCLEOTIDE SEQUENCE [LARGE SCALE GENOMIC DNA]</scope>
    <source>
        <strain evidence="2 3">CBS 101889</strain>
    </source>
</reference>
<sequence length="248" mass="28535">MIYNRTRLLCTKRVNEIPFDAHLELLCDCSPYFDSLYSDRTENPIPSDSVCFPDDDPDVFAELLGKLEICGLQNHVIQLCRAELDKKPGGIFDCDKIDYVYTHTLPESPLRLLLVDNWVQNANQARFESRQARLPRIFLQDLCCALIERKESTNRAEGDTDSAERYYVKPSPPRAIHGKLPPQDRDYPETVQTATLEQLKNRKFKCPSSRVNRSPMPSPPHVMPPIAMEKENDPKSELARRLNHLQIL</sequence>
<evidence type="ECO:0000313" key="3">
    <source>
        <dbReference type="Proteomes" id="UP000248961"/>
    </source>
</evidence>
<feature type="region of interest" description="Disordered" evidence="1">
    <location>
        <begin position="154"/>
        <end position="187"/>
    </location>
</feature>
<protein>
    <recommendedName>
        <fullName evidence="4">BTB domain-containing protein</fullName>
    </recommendedName>
</protein>
<dbReference type="EMBL" id="KZ824353">
    <property type="protein sequence ID" value="RAL06794.1"/>
    <property type="molecule type" value="Genomic_DNA"/>
</dbReference>
<evidence type="ECO:0000256" key="1">
    <source>
        <dbReference type="SAM" id="MobiDB-lite"/>
    </source>
</evidence>
<dbReference type="CDD" id="cd18186">
    <property type="entry name" value="BTB_POZ_ZBTB_KLHL-like"/>
    <property type="match status" value="1"/>
</dbReference>
<dbReference type="Proteomes" id="UP000248961">
    <property type="component" value="Unassembled WGS sequence"/>
</dbReference>
<dbReference type="GeneID" id="37202229"/>
<dbReference type="RefSeq" id="XP_025545948.1">
    <property type="nucleotide sequence ID" value="XM_025697940.1"/>
</dbReference>
<organism evidence="2 3">
    <name type="scientific">Aspergillus homomorphus (strain CBS 101889)</name>
    <dbReference type="NCBI Taxonomy" id="1450537"/>
    <lineage>
        <taxon>Eukaryota</taxon>
        <taxon>Fungi</taxon>
        <taxon>Dikarya</taxon>
        <taxon>Ascomycota</taxon>
        <taxon>Pezizomycotina</taxon>
        <taxon>Eurotiomycetes</taxon>
        <taxon>Eurotiomycetidae</taxon>
        <taxon>Eurotiales</taxon>
        <taxon>Aspergillaceae</taxon>
        <taxon>Aspergillus</taxon>
        <taxon>Aspergillus subgen. Circumdati</taxon>
    </lineage>
</organism>
<feature type="compositionally biased region" description="Basic and acidic residues" evidence="1">
    <location>
        <begin position="154"/>
        <end position="167"/>
    </location>
</feature>
<dbReference type="VEuPathDB" id="FungiDB:BO97DRAFT_438913"/>
<accession>A0A395HKK6</accession>
<dbReference type="OrthoDB" id="1022638at2759"/>
<dbReference type="AlphaFoldDB" id="A0A395HKK6"/>
<feature type="compositionally biased region" description="Basic and acidic residues" evidence="1">
    <location>
        <begin position="228"/>
        <end position="237"/>
    </location>
</feature>
<dbReference type="InterPro" id="IPR011333">
    <property type="entry name" value="SKP1/BTB/POZ_sf"/>
</dbReference>
<gene>
    <name evidence="2" type="ORF">BO97DRAFT_438913</name>
</gene>